<feature type="compositionally biased region" description="Basic and acidic residues" evidence="1">
    <location>
        <begin position="79"/>
        <end position="94"/>
    </location>
</feature>
<organism evidence="2">
    <name type="scientific">uncultured Flavobacteriia bacterium</name>
    <dbReference type="NCBI Taxonomy" id="212695"/>
    <lineage>
        <taxon>Bacteria</taxon>
        <taxon>Pseudomonadati</taxon>
        <taxon>Bacteroidota</taxon>
        <taxon>Flavobacteriia</taxon>
        <taxon>environmental samples</taxon>
    </lineage>
</organism>
<evidence type="ECO:0000313" key="2">
    <source>
        <dbReference type="EMBL" id="CBL87516.1"/>
    </source>
</evidence>
<reference evidence="2" key="2">
    <citation type="journal article" date="2012" name="Environ. Microbiol.">
        <title>Genomic content of uncultured Bacteroidetes from contrasting oceanic provinces in the North Atlantic Ocean.</title>
        <authorList>
            <person name="Gomez-Pereira P.R."/>
            <person name="Schuler M."/>
            <person name="Fuchs B.M."/>
            <person name="Bennke C."/>
            <person name="Teeling H."/>
            <person name="Waldmann J."/>
            <person name="Richter M."/>
            <person name="Barbe V."/>
            <person name="Bataille E."/>
            <person name="Glockner F.O."/>
            <person name="Amann R."/>
        </authorList>
    </citation>
    <scope>NUCLEOTIDE SEQUENCE</scope>
</reference>
<feature type="compositionally biased region" description="Polar residues" evidence="1">
    <location>
        <begin position="38"/>
        <end position="69"/>
    </location>
</feature>
<evidence type="ECO:0008006" key="3">
    <source>
        <dbReference type="Google" id="ProtNLM"/>
    </source>
</evidence>
<evidence type="ECO:0000256" key="1">
    <source>
        <dbReference type="SAM" id="MobiDB-lite"/>
    </source>
</evidence>
<name>F4MN03_9BACT</name>
<feature type="region of interest" description="Disordered" evidence="1">
    <location>
        <begin position="38"/>
        <end position="109"/>
    </location>
</feature>
<proteinExistence type="predicted"/>
<dbReference type="EMBL" id="FQ032826">
    <property type="protein sequence ID" value="CBL87516.1"/>
    <property type="molecule type" value="Genomic_DNA"/>
</dbReference>
<dbReference type="AlphaFoldDB" id="F4MN03"/>
<gene>
    <name evidence="2" type="ORF">S18_873_0010</name>
</gene>
<accession>F4MN03</accession>
<reference evidence="2" key="1">
    <citation type="submission" date="2010-05" db="EMBL/GenBank/DDBJ databases">
        <authorList>
            <person name="Genoscope - CEA"/>
        </authorList>
    </citation>
    <scope>NUCLEOTIDE SEQUENCE</scope>
</reference>
<sequence>MALLLVILFFGLGFTYYDPPIDYGMEISLGNTVHSSGNIKKQNQESNKLNGVGKDQSSVKPTSKSNAKINPSKKSKSVLTERKSSISIPKKESSIKQNQDPNKLKENKKIEKLPIKKENPKVSKTTKNIVSNLLKKNSQLNEELSNNSLKGLDGNIQNESGYSSTYYNNMIFGSYAKGYGLNGRSLKSKGKVLQECNEQGLVVVRVSVNRQGEVVSAEPGVKGTTNTHPCLLDPAKKTAQLHKWFPDDDAPELQIGFVVIQFKLGE</sequence>
<protein>
    <recommendedName>
        <fullName evidence="3">Energy transducer TonB</fullName>
    </recommendedName>
</protein>